<dbReference type="RefSeq" id="WP_137734058.1">
    <property type="nucleotide sequence ID" value="NZ_BJCL01000009.1"/>
</dbReference>
<protein>
    <submittedName>
        <fullName evidence="1">Uncharacterized protein</fullName>
    </submittedName>
</protein>
<dbReference type="OrthoDB" id="9966360at2"/>
<gene>
    <name evidence="1" type="ORF">AQPW35_34030</name>
</gene>
<dbReference type="Proteomes" id="UP000301751">
    <property type="component" value="Unassembled WGS sequence"/>
</dbReference>
<dbReference type="AlphaFoldDB" id="A0A480AVW2"/>
<dbReference type="EMBL" id="BJCL01000009">
    <property type="protein sequence ID" value="GCL64322.1"/>
    <property type="molecule type" value="Genomic_DNA"/>
</dbReference>
<evidence type="ECO:0000313" key="1">
    <source>
        <dbReference type="EMBL" id="GCL64322.1"/>
    </source>
</evidence>
<name>A0A480AVW2_9BURK</name>
<sequence>MATNRNPASAEQAKTATYNVISPLTHGVLVKDKPVETRYEIGDQVDLTEAEAAPLLGHTVQPVKG</sequence>
<reference evidence="2" key="1">
    <citation type="submission" date="2019-03" db="EMBL/GenBank/DDBJ databases">
        <title>Aquabacterium pictum sp.nov., the first bacteriochlorophyll a-containing freshwater bacterium in the genus Aquabacterium of the class Betaproteobacteria.</title>
        <authorList>
            <person name="Hirose S."/>
            <person name="Tank M."/>
            <person name="Hara E."/>
            <person name="Tamaki H."/>
            <person name="Takaichi S."/>
            <person name="Haruta S."/>
            <person name="Hanada S."/>
        </authorList>
    </citation>
    <scope>NUCLEOTIDE SEQUENCE [LARGE SCALE GENOMIC DNA]</scope>
    <source>
        <strain evidence="2">W35</strain>
    </source>
</reference>
<organism evidence="1 2">
    <name type="scientific">Pseudaquabacterium pictum</name>
    <dbReference type="NCBI Taxonomy" id="2315236"/>
    <lineage>
        <taxon>Bacteria</taxon>
        <taxon>Pseudomonadati</taxon>
        <taxon>Pseudomonadota</taxon>
        <taxon>Betaproteobacteria</taxon>
        <taxon>Burkholderiales</taxon>
        <taxon>Sphaerotilaceae</taxon>
        <taxon>Pseudaquabacterium</taxon>
    </lineage>
</organism>
<evidence type="ECO:0000313" key="2">
    <source>
        <dbReference type="Proteomes" id="UP000301751"/>
    </source>
</evidence>
<comment type="caution">
    <text evidence="1">The sequence shown here is derived from an EMBL/GenBank/DDBJ whole genome shotgun (WGS) entry which is preliminary data.</text>
</comment>
<keyword evidence="2" id="KW-1185">Reference proteome</keyword>
<accession>A0A480AVW2</accession>
<proteinExistence type="predicted"/>